<dbReference type="AlphaFoldDB" id="A0A318JZA8"/>
<keyword evidence="3 6" id="KW-0812">Transmembrane</keyword>
<evidence type="ECO:0000256" key="1">
    <source>
        <dbReference type="ARBA" id="ARBA00004651"/>
    </source>
</evidence>
<dbReference type="Gene3D" id="1.20.1250.20">
    <property type="entry name" value="MFS general substrate transporter like domains"/>
    <property type="match status" value="1"/>
</dbReference>
<name>A0A318JZA8_9NOCA</name>
<dbReference type="PROSITE" id="PS50850">
    <property type="entry name" value="MFS"/>
    <property type="match status" value="1"/>
</dbReference>
<dbReference type="PANTHER" id="PTHR43124:SF3">
    <property type="entry name" value="CHLORAMPHENICOL EFFLUX PUMP RV0191"/>
    <property type="match status" value="1"/>
</dbReference>
<keyword evidence="2" id="KW-1003">Cell membrane</keyword>
<sequence>MPYVIVVLGVAVFAQGTSEFMLSGLIEPIAAEVGVSLGAAGLLTSLFAVGMLVGAPLTAMAAGRWPARFALTGCLAMFLAAHVIGAVTTTFGILLATRVVAAVANAGFLAVALAVLPILVGPHRVGRATSVILSGVTLACVVGVPAGAFLGQLLGWRSAFWAVVIVSVPALVGIWLLVPNSPSSAEQTGSLWSEWRALGLRRVRSALMLGGAVNAATFAAFTYLGVLTTDIGEPAWTPMVLALFGIGSFVGVTLAGRYADRYAPIIRTAGSVVLLGVWITAALTAGSLPALLIMAMICGATSFAVGSTVIALIISAASPTAPHLSGAFATTAFNVGAALGPATAGLAISATQSTTAALWTSTVFAAAALFITTITRRSRPRALSPGRETSPRR</sequence>
<feature type="transmembrane region" description="Helical" evidence="6">
    <location>
        <begin position="291"/>
        <end position="314"/>
    </location>
</feature>
<dbReference type="CDD" id="cd17324">
    <property type="entry name" value="MFS_NepI_like"/>
    <property type="match status" value="1"/>
</dbReference>
<feature type="transmembrane region" description="Helical" evidence="6">
    <location>
        <begin position="131"/>
        <end position="153"/>
    </location>
</feature>
<dbReference type="GO" id="GO:0022857">
    <property type="term" value="F:transmembrane transporter activity"/>
    <property type="evidence" value="ECO:0007669"/>
    <property type="project" value="InterPro"/>
</dbReference>
<feature type="transmembrane region" description="Helical" evidence="6">
    <location>
        <begin position="265"/>
        <end position="285"/>
    </location>
</feature>
<evidence type="ECO:0000256" key="2">
    <source>
        <dbReference type="ARBA" id="ARBA00022475"/>
    </source>
</evidence>
<dbReference type="SUPFAM" id="SSF103473">
    <property type="entry name" value="MFS general substrate transporter"/>
    <property type="match status" value="1"/>
</dbReference>
<feature type="transmembrane region" description="Helical" evidence="6">
    <location>
        <begin position="99"/>
        <end position="119"/>
    </location>
</feature>
<organism evidence="8 9">
    <name type="scientific">Nocardia tenerifensis</name>
    <dbReference type="NCBI Taxonomy" id="228006"/>
    <lineage>
        <taxon>Bacteria</taxon>
        <taxon>Bacillati</taxon>
        <taxon>Actinomycetota</taxon>
        <taxon>Actinomycetes</taxon>
        <taxon>Mycobacteriales</taxon>
        <taxon>Nocardiaceae</taxon>
        <taxon>Nocardia</taxon>
    </lineage>
</organism>
<evidence type="ECO:0000256" key="5">
    <source>
        <dbReference type="ARBA" id="ARBA00023136"/>
    </source>
</evidence>
<dbReference type="OrthoDB" id="9814237at2"/>
<protein>
    <submittedName>
        <fullName evidence="8">DHA1 family chloramphenicol resistance protein-like MFS transporter</fullName>
    </submittedName>
</protein>
<comment type="subcellular location">
    <subcellularLocation>
        <location evidence="1">Cell membrane</location>
        <topology evidence="1">Multi-pass membrane protein</topology>
    </subcellularLocation>
</comment>
<feature type="transmembrane region" description="Helical" evidence="6">
    <location>
        <begin position="239"/>
        <end position="258"/>
    </location>
</feature>
<feature type="transmembrane region" description="Helical" evidence="6">
    <location>
        <begin position="159"/>
        <end position="178"/>
    </location>
</feature>
<accession>A0A318JZA8</accession>
<dbReference type="InterPro" id="IPR036259">
    <property type="entry name" value="MFS_trans_sf"/>
</dbReference>
<dbReference type="RefSeq" id="WP_040737462.1">
    <property type="nucleotide sequence ID" value="NZ_QJKF01000005.1"/>
</dbReference>
<dbReference type="EMBL" id="QJKF01000005">
    <property type="protein sequence ID" value="PXX64072.1"/>
    <property type="molecule type" value="Genomic_DNA"/>
</dbReference>
<dbReference type="PANTHER" id="PTHR43124">
    <property type="entry name" value="PURINE EFFLUX PUMP PBUE"/>
    <property type="match status" value="1"/>
</dbReference>
<keyword evidence="9" id="KW-1185">Reference proteome</keyword>
<evidence type="ECO:0000259" key="7">
    <source>
        <dbReference type="PROSITE" id="PS50850"/>
    </source>
</evidence>
<evidence type="ECO:0000313" key="8">
    <source>
        <dbReference type="EMBL" id="PXX64072.1"/>
    </source>
</evidence>
<keyword evidence="5 6" id="KW-0472">Membrane</keyword>
<evidence type="ECO:0000256" key="4">
    <source>
        <dbReference type="ARBA" id="ARBA00022989"/>
    </source>
</evidence>
<feature type="transmembrane region" description="Helical" evidence="6">
    <location>
        <begin position="69"/>
        <end position="93"/>
    </location>
</feature>
<dbReference type="Pfam" id="PF07690">
    <property type="entry name" value="MFS_1"/>
    <property type="match status" value="1"/>
</dbReference>
<gene>
    <name evidence="8" type="ORF">DFR70_105254</name>
</gene>
<evidence type="ECO:0000313" key="9">
    <source>
        <dbReference type="Proteomes" id="UP000247569"/>
    </source>
</evidence>
<feature type="transmembrane region" description="Helical" evidence="6">
    <location>
        <begin position="206"/>
        <end position="227"/>
    </location>
</feature>
<reference evidence="8 9" key="1">
    <citation type="submission" date="2018-05" db="EMBL/GenBank/DDBJ databases">
        <title>Genomic Encyclopedia of Type Strains, Phase IV (KMG-IV): sequencing the most valuable type-strain genomes for metagenomic binning, comparative biology and taxonomic classification.</title>
        <authorList>
            <person name="Goeker M."/>
        </authorList>
    </citation>
    <scope>NUCLEOTIDE SEQUENCE [LARGE SCALE GENOMIC DNA]</scope>
    <source>
        <strain evidence="8 9">DSM 44704</strain>
    </source>
</reference>
<dbReference type="Proteomes" id="UP000247569">
    <property type="component" value="Unassembled WGS sequence"/>
</dbReference>
<proteinExistence type="predicted"/>
<dbReference type="GO" id="GO:0005886">
    <property type="term" value="C:plasma membrane"/>
    <property type="evidence" value="ECO:0007669"/>
    <property type="project" value="UniProtKB-SubCell"/>
</dbReference>
<dbReference type="InterPro" id="IPR011701">
    <property type="entry name" value="MFS"/>
</dbReference>
<evidence type="ECO:0000256" key="3">
    <source>
        <dbReference type="ARBA" id="ARBA00022692"/>
    </source>
</evidence>
<feature type="transmembrane region" description="Helical" evidence="6">
    <location>
        <begin position="356"/>
        <end position="374"/>
    </location>
</feature>
<evidence type="ECO:0000256" key="6">
    <source>
        <dbReference type="SAM" id="Phobius"/>
    </source>
</evidence>
<feature type="domain" description="Major facilitator superfamily (MFS) profile" evidence="7">
    <location>
        <begin position="4"/>
        <end position="379"/>
    </location>
</feature>
<keyword evidence="4 6" id="KW-1133">Transmembrane helix</keyword>
<dbReference type="NCBIfam" id="NF033135">
    <property type="entry name" value="cmx_cmrA"/>
    <property type="match status" value="1"/>
</dbReference>
<feature type="transmembrane region" description="Helical" evidence="6">
    <location>
        <begin position="41"/>
        <end position="62"/>
    </location>
</feature>
<feature type="transmembrane region" description="Helical" evidence="6">
    <location>
        <begin position="326"/>
        <end position="350"/>
    </location>
</feature>
<comment type="caution">
    <text evidence="8">The sequence shown here is derived from an EMBL/GenBank/DDBJ whole genome shotgun (WGS) entry which is preliminary data.</text>
</comment>
<dbReference type="InterPro" id="IPR020846">
    <property type="entry name" value="MFS_dom"/>
</dbReference>
<dbReference type="InterPro" id="IPR050189">
    <property type="entry name" value="MFS_Efflux_Transporters"/>
</dbReference>